<gene>
    <name evidence="5" type="ORF">PHYSODRAFT_448007</name>
</gene>
<evidence type="ECO:0000256" key="3">
    <source>
        <dbReference type="ARBA" id="ARBA00022525"/>
    </source>
</evidence>
<proteinExistence type="predicted"/>
<name>G4YNL5_PHYSP</name>
<evidence type="ECO:0000256" key="2">
    <source>
        <dbReference type="ARBA" id="ARBA00004613"/>
    </source>
</evidence>
<dbReference type="Proteomes" id="UP000002640">
    <property type="component" value="Unassembled WGS sequence"/>
</dbReference>
<dbReference type="Pfam" id="PF20147">
    <property type="entry name" value="Crinkler"/>
    <property type="match status" value="1"/>
</dbReference>
<dbReference type="GeneID" id="20652851"/>
<dbReference type="KEGG" id="psoj:PHYSODRAFT_448007"/>
<dbReference type="InterPro" id="IPR045379">
    <property type="entry name" value="Crinkler_N"/>
</dbReference>
<keyword evidence="3" id="KW-0964">Secreted</keyword>
<dbReference type="InParanoid" id="G4YNL5"/>
<feature type="non-terminal residue" evidence="5">
    <location>
        <position position="1"/>
    </location>
</feature>
<dbReference type="OMA" id="GVWLKDD"/>
<dbReference type="GO" id="GO:0005576">
    <property type="term" value="C:extracellular region"/>
    <property type="evidence" value="ECO:0007669"/>
    <property type="project" value="UniProtKB-SubCell"/>
</dbReference>
<keyword evidence="6" id="KW-1185">Reference proteome</keyword>
<evidence type="ECO:0000256" key="1">
    <source>
        <dbReference type="ARBA" id="ARBA00004340"/>
    </source>
</evidence>
<dbReference type="EMBL" id="JH159151">
    <property type="protein sequence ID" value="EGZ30414.1"/>
    <property type="molecule type" value="Genomic_DNA"/>
</dbReference>
<comment type="subcellular location">
    <subcellularLocation>
        <location evidence="1">Host cell</location>
    </subcellularLocation>
    <subcellularLocation>
        <location evidence="2">Secreted</location>
    </subcellularLocation>
</comment>
<reference evidence="5 6" key="1">
    <citation type="journal article" date="2006" name="Science">
        <title>Phytophthora genome sequences uncover evolutionary origins and mechanisms of pathogenesis.</title>
        <authorList>
            <person name="Tyler B.M."/>
            <person name="Tripathy S."/>
            <person name="Zhang X."/>
            <person name="Dehal P."/>
            <person name="Jiang R.H."/>
            <person name="Aerts A."/>
            <person name="Arredondo F.D."/>
            <person name="Baxter L."/>
            <person name="Bensasson D."/>
            <person name="Beynon J.L."/>
            <person name="Chapman J."/>
            <person name="Damasceno C.M."/>
            <person name="Dorrance A.E."/>
            <person name="Dou D."/>
            <person name="Dickerman A.W."/>
            <person name="Dubchak I.L."/>
            <person name="Garbelotto M."/>
            <person name="Gijzen M."/>
            <person name="Gordon S.G."/>
            <person name="Govers F."/>
            <person name="Grunwald N.J."/>
            <person name="Huang W."/>
            <person name="Ivors K.L."/>
            <person name="Jones R.W."/>
            <person name="Kamoun S."/>
            <person name="Krampis K."/>
            <person name="Lamour K.H."/>
            <person name="Lee M.K."/>
            <person name="McDonald W.H."/>
            <person name="Medina M."/>
            <person name="Meijer H.J."/>
            <person name="Nordberg E.K."/>
            <person name="Maclean D.J."/>
            <person name="Ospina-Giraldo M.D."/>
            <person name="Morris P.F."/>
            <person name="Phuntumart V."/>
            <person name="Putnam N.H."/>
            <person name="Rash S."/>
            <person name="Rose J.K."/>
            <person name="Sakihama Y."/>
            <person name="Salamov A.A."/>
            <person name="Savidor A."/>
            <person name="Scheuring C.F."/>
            <person name="Smith B.M."/>
            <person name="Sobral B.W."/>
            <person name="Terry A."/>
            <person name="Torto-Alalibo T.A."/>
            <person name="Win J."/>
            <person name="Xu Z."/>
            <person name="Zhang H."/>
            <person name="Grigoriev I.V."/>
            <person name="Rokhsar D.S."/>
            <person name="Boore J.L."/>
        </authorList>
    </citation>
    <scope>NUCLEOTIDE SEQUENCE [LARGE SCALE GENOMIC DNA]</scope>
    <source>
        <strain evidence="5 6">P6497</strain>
    </source>
</reference>
<dbReference type="AlphaFoldDB" id="G4YNL5"/>
<organism evidence="5 6">
    <name type="scientific">Phytophthora sojae (strain P6497)</name>
    <name type="common">Soybean stem and root rot agent</name>
    <name type="synonym">Phytophthora megasperma f. sp. glycines</name>
    <dbReference type="NCBI Taxonomy" id="1094619"/>
    <lineage>
        <taxon>Eukaryota</taxon>
        <taxon>Sar</taxon>
        <taxon>Stramenopiles</taxon>
        <taxon>Oomycota</taxon>
        <taxon>Peronosporomycetes</taxon>
        <taxon>Peronosporales</taxon>
        <taxon>Peronosporaceae</taxon>
        <taxon>Phytophthora</taxon>
    </lineage>
</organism>
<protein>
    <recommendedName>
        <fullName evidence="4">Crinkler effector protein N-terminal domain-containing protein</fullName>
    </recommendedName>
</protein>
<evidence type="ECO:0000259" key="4">
    <source>
        <dbReference type="Pfam" id="PF20147"/>
    </source>
</evidence>
<feature type="domain" description="Crinkler effector protein N-terminal" evidence="4">
    <location>
        <begin position="1"/>
        <end position="88"/>
    </location>
</feature>
<dbReference type="GO" id="GO:0043657">
    <property type="term" value="C:host cell"/>
    <property type="evidence" value="ECO:0007669"/>
    <property type="project" value="UniProtKB-SubCell"/>
</dbReference>
<sequence length="97" mass="10740">LKLLCAVYGEGSRFYATVARDAKVVDLQEVIAGVLSTEQDKIPPRLVALYLARGTDGKWLTDDRQVTTFLKGGKSTKYEEMPPSWKLSGELLFGANF</sequence>
<dbReference type="RefSeq" id="XP_009517689.1">
    <property type="nucleotide sequence ID" value="XM_009519394.1"/>
</dbReference>
<evidence type="ECO:0000313" key="6">
    <source>
        <dbReference type="Proteomes" id="UP000002640"/>
    </source>
</evidence>
<evidence type="ECO:0000313" key="5">
    <source>
        <dbReference type="EMBL" id="EGZ30414.1"/>
    </source>
</evidence>
<accession>G4YNL5</accession>
<feature type="non-terminal residue" evidence="5">
    <location>
        <position position="97"/>
    </location>
</feature>